<reference evidence="1" key="1">
    <citation type="submission" date="2021-02" db="EMBL/GenBank/DDBJ databases">
        <authorList>
            <person name="Bekaert M."/>
        </authorList>
    </citation>
    <scope>NUCLEOTIDE SEQUENCE</scope>
    <source>
        <strain evidence="1">IoA-00</strain>
    </source>
</reference>
<evidence type="ECO:0000313" key="2">
    <source>
        <dbReference type="Proteomes" id="UP000675881"/>
    </source>
</evidence>
<proteinExistence type="predicted"/>
<accession>A0A7R8CHK1</accession>
<keyword evidence="2" id="KW-1185">Reference proteome</keyword>
<organism evidence="1 2">
    <name type="scientific">Lepeophtheirus salmonis</name>
    <name type="common">Salmon louse</name>
    <name type="synonym">Caligus salmonis</name>
    <dbReference type="NCBI Taxonomy" id="72036"/>
    <lineage>
        <taxon>Eukaryota</taxon>
        <taxon>Metazoa</taxon>
        <taxon>Ecdysozoa</taxon>
        <taxon>Arthropoda</taxon>
        <taxon>Crustacea</taxon>
        <taxon>Multicrustacea</taxon>
        <taxon>Hexanauplia</taxon>
        <taxon>Copepoda</taxon>
        <taxon>Siphonostomatoida</taxon>
        <taxon>Caligidae</taxon>
        <taxon>Lepeophtheirus</taxon>
    </lineage>
</organism>
<evidence type="ECO:0000313" key="1">
    <source>
        <dbReference type="EMBL" id="CAF2825092.1"/>
    </source>
</evidence>
<protein>
    <submittedName>
        <fullName evidence="1">(salmon louse) hypothetical protein</fullName>
    </submittedName>
</protein>
<name>A0A7R8CHK1_LEPSM</name>
<dbReference type="Proteomes" id="UP000675881">
    <property type="component" value="Chromosome 13"/>
</dbReference>
<dbReference type="EMBL" id="HG994592">
    <property type="protein sequence ID" value="CAF2825092.1"/>
    <property type="molecule type" value="Genomic_DNA"/>
</dbReference>
<dbReference type="AlphaFoldDB" id="A0A7R8CHK1"/>
<sequence>MISVQCELDIVIDCYCPKDRNNLIGERVVYYKVTTSQPPHQEDGSDVYFEDENDFRNVGEVVEIDGREFVEDVEESLQTELLCDNYQEIEVVDRIYVGSFTEMYLNVSEDVENQEQHIINSVVLPDYELPEENWLITYLYLKKRISAVKKMRVQAVKKMKIQAVKRMNLSILRLKQIVVVPTVTMKTRFHLYSIISYRVTRQPFQDLDIHSD</sequence>
<gene>
    <name evidence="1" type="ORF">LSAA_4039</name>
</gene>